<comment type="caution">
    <text evidence="1">The sequence shown here is derived from an EMBL/GenBank/DDBJ whole genome shotgun (WGS) entry which is preliminary data.</text>
</comment>
<reference evidence="1 2" key="1">
    <citation type="submission" date="2019-05" db="EMBL/GenBank/DDBJ databases">
        <title>Another draft genome of Portunus trituberculatus and its Hox gene families provides insights of decapod evolution.</title>
        <authorList>
            <person name="Jeong J.-H."/>
            <person name="Song I."/>
            <person name="Kim S."/>
            <person name="Choi T."/>
            <person name="Kim D."/>
            <person name="Ryu S."/>
            <person name="Kim W."/>
        </authorList>
    </citation>
    <scope>NUCLEOTIDE SEQUENCE [LARGE SCALE GENOMIC DNA]</scope>
    <source>
        <tissue evidence="1">Muscle</tissue>
    </source>
</reference>
<name>A0A5B7EQS1_PORTR</name>
<dbReference type="AlphaFoldDB" id="A0A5B7EQS1"/>
<proteinExistence type="predicted"/>
<protein>
    <submittedName>
        <fullName evidence="1">Uncharacterized protein</fullName>
    </submittedName>
</protein>
<accession>A0A5B7EQS1</accession>
<dbReference type="Proteomes" id="UP000324222">
    <property type="component" value="Unassembled WGS sequence"/>
</dbReference>
<keyword evidence="2" id="KW-1185">Reference proteome</keyword>
<evidence type="ECO:0000313" key="2">
    <source>
        <dbReference type="Proteomes" id="UP000324222"/>
    </source>
</evidence>
<organism evidence="1 2">
    <name type="scientific">Portunus trituberculatus</name>
    <name type="common">Swimming crab</name>
    <name type="synonym">Neptunus trituberculatus</name>
    <dbReference type="NCBI Taxonomy" id="210409"/>
    <lineage>
        <taxon>Eukaryota</taxon>
        <taxon>Metazoa</taxon>
        <taxon>Ecdysozoa</taxon>
        <taxon>Arthropoda</taxon>
        <taxon>Crustacea</taxon>
        <taxon>Multicrustacea</taxon>
        <taxon>Malacostraca</taxon>
        <taxon>Eumalacostraca</taxon>
        <taxon>Eucarida</taxon>
        <taxon>Decapoda</taxon>
        <taxon>Pleocyemata</taxon>
        <taxon>Brachyura</taxon>
        <taxon>Eubrachyura</taxon>
        <taxon>Portunoidea</taxon>
        <taxon>Portunidae</taxon>
        <taxon>Portuninae</taxon>
        <taxon>Portunus</taxon>
    </lineage>
</organism>
<evidence type="ECO:0000313" key="1">
    <source>
        <dbReference type="EMBL" id="MPC35618.1"/>
    </source>
</evidence>
<gene>
    <name evidence="1" type="ORF">E2C01_029044</name>
</gene>
<sequence>MSPGTEGVKNREDLNVKVRYSDKHSSRYGVSPSVSCVCLFVFRLKEQQTWFARLLLDRFSYSFILHTPLGTPPTILKRQFAAGEARTQAFPLPSPRHLNLHLHLQVSRDH</sequence>
<dbReference type="EMBL" id="VSRR010003313">
    <property type="protein sequence ID" value="MPC35618.1"/>
    <property type="molecule type" value="Genomic_DNA"/>
</dbReference>